<proteinExistence type="predicted"/>
<feature type="compositionally biased region" description="Basic and acidic residues" evidence="1">
    <location>
        <begin position="129"/>
        <end position="138"/>
    </location>
</feature>
<name>A0AAD7R8U0_9TELE</name>
<feature type="compositionally biased region" description="Polar residues" evidence="1">
    <location>
        <begin position="75"/>
        <end position="86"/>
    </location>
</feature>
<organism evidence="2 3">
    <name type="scientific">Aldrovandia affinis</name>
    <dbReference type="NCBI Taxonomy" id="143900"/>
    <lineage>
        <taxon>Eukaryota</taxon>
        <taxon>Metazoa</taxon>
        <taxon>Chordata</taxon>
        <taxon>Craniata</taxon>
        <taxon>Vertebrata</taxon>
        <taxon>Euteleostomi</taxon>
        <taxon>Actinopterygii</taxon>
        <taxon>Neopterygii</taxon>
        <taxon>Teleostei</taxon>
        <taxon>Notacanthiformes</taxon>
        <taxon>Halosauridae</taxon>
        <taxon>Aldrovandia</taxon>
    </lineage>
</organism>
<comment type="caution">
    <text evidence="2">The sequence shown here is derived from an EMBL/GenBank/DDBJ whole genome shotgun (WGS) entry which is preliminary data.</text>
</comment>
<evidence type="ECO:0000313" key="2">
    <source>
        <dbReference type="EMBL" id="KAJ8372044.1"/>
    </source>
</evidence>
<dbReference type="Proteomes" id="UP001221898">
    <property type="component" value="Unassembled WGS sequence"/>
</dbReference>
<gene>
    <name evidence="2" type="ORF">AAFF_G00295070</name>
</gene>
<feature type="region of interest" description="Disordered" evidence="1">
    <location>
        <begin position="32"/>
        <end position="103"/>
    </location>
</feature>
<accession>A0AAD7R8U0</accession>
<evidence type="ECO:0000256" key="1">
    <source>
        <dbReference type="SAM" id="MobiDB-lite"/>
    </source>
</evidence>
<dbReference type="EMBL" id="JAINUG010000418">
    <property type="protein sequence ID" value="KAJ8372044.1"/>
    <property type="molecule type" value="Genomic_DNA"/>
</dbReference>
<dbReference type="AlphaFoldDB" id="A0AAD7R8U0"/>
<evidence type="ECO:0000313" key="3">
    <source>
        <dbReference type="Proteomes" id="UP001221898"/>
    </source>
</evidence>
<reference evidence="2" key="1">
    <citation type="journal article" date="2023" name="Science">
        <title>Genome structures resolve the early diversification of teleost fishes.</title>
        <authorList>
            <person name="Parey E."/>
            <person name="Louis A."/>
            <person name="Montfort J."/>
            <person name="Bouchez O."/>
            <person name="Roques C."/>
            <person name="Iampietro C."/>
            <person name="Lluch J."/>
            <person name="Castinel A."/>
            <person name="Donnadieu C."/>
            <person name="Desvignes T."/>
            <person name="Floi Bucao C."/>
            <person name="Jouanno E."/>
            <person name="Wen M."/>
            <person name="Mejri S."/>
            <person name="Dirks R."/>
            <person name="Jansen H."/>
            <person name="Henkel C."/>
            <person name="Chen W.J."/>
            <person name="Zahm M."/>
            <person name="Cabau C."/>
            <person name="Klopp C."/>
            <person name="Thompson A.W."/>
            <person name="Robinson-Rechavi M."/>
            <person name="Braasch I."/>
            <person name="Lecointre G."/>
            <person name="Bobe J."/>
            <person name="Postlethwait J.H."/>
            <person name="Berthelot C."/>
            <person name="Roest Crollius H."/>
            <person name="Guiguen Y."/>
        </authorList>
    </citation>
    <scope>NUCLEOTIDE SEQUENCE</scope>
    <source>
        <strain evidence="2">NC1722</strain>
    </source>
</reference>
<keyword evidence="3" id="KW-1185">Reference proteome</keyword>
<feature type="region of interest" description="Disordered" evidence="1">
    <location>
        <begin position="117"/>
        <end position="142"/>
    </location>
</feature>
<protein>
    <submittedName>
        <fullName evidence="2">Uncharacterized protein</fullName>
    </submittedName>
</protein>
<sequence>MILENISNIPLSCRHIHPSECKAYRRRARRHVRFPGPVTETSPRPRGARSAPRRQRDRTRAPRASSHRSAGPLRNRTTSRSTTALQSGPRRGMRTADPGGLSVYCCRRRCPSAKGSCAERASVRLSGSSDRRSGDRFRSGPRSLDFFTPSNVTI</sequence>